<evidence type="ECO:0000256" key="1">
    <source>
        <dbReference type="ARBA" id="ARBA00004141"/>
    </source>
</evidence>
<evidence type="ECO:0000256" key="7">
    <source>
        <dbReference type="SAM" id="Phobius"/>
    </source>
</evidence>
<evidence type="ECO:0000256" key="3">
    <source>
        <dbReference type="ARBA" id="ARBA00022692"/>
    </source>
</evidence>
<feature type="domain" description="Major facilitator superfamily (MFS) profile" evidence="8">
    <location>
        <begin position="1"/>
        <end position="267"/>
    </location>
</feature>
<evidence type="ECO:0000313" key="9">
    <source>
        <dbReference type="EMBL" id="PIO61434.1"/>
    </source>
</evidence>
<dbReference type="GO" id="GO:0016324">
    <property type="term" value="C:apical plasma membrane"/>
    <property type="evidence" value="ECO:0007669"/>
    <property type="project" value="TreeGrafter"/>
</dbReference>
<keyword evidence="5 7" id="KW-0472">Membrane</keyword>
<dbReference type="InterPro" id="IPR020846">
    <property type="entry name" value="MFS_dom"/>
</dbReference>
<dbReference type="PANTHER" id="PTHR48020:SF12">
    <property type="entry name" value="PROTON MYO-INOSITOL COTRANSPORTER"/>
    <property type="match status" value="1"/>
</dbReference>
<dbReference type="EMBL" id="KZ353625">
    <property type="protein sequence ID" value="PIO61434.1"/>
    <property type="molecule type" value="Genomic_DNA"/>
</dbReference>
<protein>
    <submittedName>
        <fullName evidence="9">Transporter, major facilitator family protein</fullName>
    </submittedName>
</protein>
<comment type="subcellular location">
    <subcellularLocation>
        <location evidence="1">Membrane</location>
        <topology evidence="1">Multi-pass membrane protein</topology>
    </subcellularLocation>
</comment>
<name>A0A2G9TTX2_TELCI</name>
<evidence type="ECO:0000259" key="8">
    <source>
        <dbReference type="PROSITE" id="PS50850"/>
    </source>
</evidence>
<reference evidence="9 10" key="1">
    <citation type="submission" date="2015-09" db="EMBL/GenBank/DDBJ databases">
        <title>Draft genome of the parasitic nematode Teladorsagia circumcincta isolate WARC Sus (inbred).</title>
        <authorList>
            <person name="Mitreva M."/>
        </authorList>
    </citation>
    <scope>NUCLEOTIDE SEQUENCE [LARGE SCALE GENOMIC DNA]</scope>
    <source>
        <strain evidence="9 10">S</strain>
    </source>
</reference>
<feature type="transmembrane region" description="Helical" evidence="7">
    <location>
        <begin position="53"/>
        <end position="78"/>
    </location>
</feature>
<dbReference type="InterPro" id="IPR036259">
    <property type="entry name" value="MFS_trans_sf"/>
</dbReference>
<evidence type="ECO:0000256" key="2">
    <source>
        <dbReference type="ARBA" id="ARBA00022448"/>
    </source>
</evidence>
<dbReference type="InterPro" id="IPR050814">
    <property type="entry name" value="Myo-inositol_Transporter"/>
</dbReference>
<dbReference type="Pfam" id="PF00083">
    <property type="entry name" value="Sugar_tr"/>
    <property type="match status" value="2"/>
</dbReference>
<gene>
    <name evidence="9" type="ORF">TELCIR_17044</name>
</gene>
<dbReference type="FunFam" id="1.20.1250.20:FF:000387">
    <property type="entry name" value="H(+) MyoInositol coTransporter"/>
    <property type="match status" value="1"/>
</dbReference>
<dbReference type="PANTHER" id="PTHR48020">
    <property type="entry name" value="PROTON MYO-INOSITOL COTRANSPORTER"/>
    <property type="match status" value="1"/>
</dbReference>
<dbReference type="Gene3D" id="1.20.1250.20">
    <property type="entry name" value="MFS general substrate transporter like domains"/>
    <property type="match status" value="2"/>
</dbReference>
<feature type="transmembrane region" description="Helical" evidence="7">
    <location>
        <begin position="174"/>
        <end position="196"/>
    </location>
</feature>
<evidence type="ECO:0000256" key="5">
    <source>
        <dbReference type="ARBA" id="ARBA00023136"/>
    </source>
</evidence>
<feature type="transmembrane region" description="Helical" evidence="7">
    <location>
        <begin position="245"/>
        <end position="263"/>
    </location>
</feature>
<feature type="transmembrane region" description="Helical" evidence="7">
    <location>
        <begin position="20"/>
        <end position="41"/>
    </location>
</feature>
<organism evidence="9 10">
    <name type="scientific">Teladorsagia circumcincta</name>
    <name type="common">Brown stomach worm</name>
    <name type="synonym">Ostertagia circumcincta</name>
    <dbReference type="NCBI Taxonomy" id="45464"/>
    <lineage>
        <taxon>Eukaryota</taxon>
        <taxon>Metazoa</taxon>
        <taxon>Ecdysozoa</taxon>
        <taxon>Nematoda</taxon>
        <taxon>Chromadorea</taxon>
        <taxon>Rhabditida</taxon>
        <taxon>Rhabditina</taxon>
        <taxon>Rhabditomorpha</taxon>
        <taxon>Strongyloidea</taxon>
        <taxon>Trichostrongylidae</taxon>
        <taxon>Teladorsagia</taxon>
    </lineage>
</organism>
<dbReference type="GO" id="GO:0005366">
    <property type="term" value="F:myo-inositol:proton symporter activity"/>
    <property type="evidence" value="ECO:0007669"/>
    <property type="project" value="TreeGrafter"/>
</dbReference>
<dbReference type="PROSITE" id="PS50850">
    <property type="entry name" value="MFS"/>
    <property type="match status" value="1"/>
</dbReference>
<dbReference type="InterPro" id="IPR005828">
    <property type="entry name" value="MFS_sugar_transport-like"/>
</dbReference>
<accession>A0A2G9TTX2</accession>
<feature type="transmembrane region" description="Helical" evidence="7">
    <location>
        <begin position="208"/>
        <end position="233"/>
    </location>
</feature>
<dbReference type="AlphaFoldDB" id="A0A2G9TTX2"/>
<dbReference type="SUPFAM" id="SSF103473">
    <property type="entry name" value="MFS general substrate transporter"/>
    <property type="match status" value="1"/>
</dbReference>
<feature type="transmembrane region" description="Helical" evidence="7">
    <location>
        <begin position="84"/>
        <end position="106"/>
    </location>
</feature>
<evidence type="ECO:0000256" key="4">
    <source>
        <dbReference type="ARBA" id="ARBA00022989"/>
    </source>
</evidence>
<proteinExistence type="predicted"/>
<feature type="non-terminal residue" evidence="9">
    <location>
        <position position="1"/>
    </location>
</feature>
<keyword evidence="2" id="KW-0813">Transport</keyword>
<dbReference type="Proteomes" id="UP000230423">
    <property type="component" value="Unassembled WGS sequence"/>
</dbReference>
<keyword evidence="10" id="KW-1185">Reference proteome</keyword>
<evidence type="ECO:0000256" key="6">
    <source>
        <dbReference type="SAM" id="MobiDB-lite"/>
    </source>
</evidence>
<sequence>VAMGGSGNPKPENLPKIGWYVYMLAFAAVIGFASMIVPVYVSEASPSHIRGRLVTGFQLMITVGLVVANVVGAGFSYIDPVNVGWRLMFGFAGVPAIIQFVCFLFLPESPRWLYEHNKTEECEAVLRKIYNGDEEWIKYEIEEIKHGHRMEKMAKEEHAGSTYEWDANTCKTKYTVLPIVIMVIYLLSFSSGYGPLPWVVNAEFYPLWARSTCVSITTACNWTFNLLIALTYLSLGQAITKYGTFFLYAGFTLVALIFVYIFLPETRGCSIDEVELLFMTKKARELALRRSEKSENNMDSRISTIELQPKDPTGQT</sequence>
<keyword evidence="3 7" id="KW-0812">Transmembrane</keyword>
<evidence type="ECO:0000313" key="10">
    <source>
        <dbReference type="Proteomes" id="UP000230423"/>
    </source>
</evidence>
<feature type="region of interest" description="Disordered" evidence="6">
    <location>
        <begin position="290"/>
        <end position="316"/>
    </location>
</feature>
<keyword evidence="4 7" id="KW-1133">Transmembrane helix</keyword>
<dbReference type="OrthoDB" id="6339427at2759"/>